<proteinExistence type="inferred from homology"/>
<evidence type="ECO:0000313" key="4">
    <source>
        <dbReference type="EMBL" id="KAJ7391936.1"/>
    </source>
</evidence>
<dbReference type="OrthoDB" id="203237at2759"/>
<dbReference type="EMBL" id="MU825404">
    <property type="protein sequence ID" value="KAJ7391936.1"/>
    <property type="molecule type" value="Genomic_DNA"/>
</dbReference>
<dbReference type="Proteomes" id="UP001163046">
    <property type="component" value="Unassembled WGS sequence"/>
</dbReference>
<dbReference type="SUPFAM" id="SSF53335">
    <property type="entry name" value="S-adenosyl-L-methionine-dependent methyltransferases"/>
    <property type="match status" value="1"/>
</dbReference>
<organism evidence="4 5">
    <name type="scientific">Desmophyllum pertusum</name>
    <dbReference type="NCBI Taxonomy" id="174260"/>
    <lineage>
        <taxon>Eukaryota</taxon>
        <taxon>Metazoa</taxon>
        <taxon>Cnidaria</taxon>
        <taxon>Anthozoa</taxon>
        <taxon>Hexacorallia</taxon>
        <taxon>Scleractinia</taxon>
        <taxon>Caryophylliina</taxon>
        <taxon>Caryophylliidae</taxon>
        <taxon>Desmophyllum</taxon>
    </lineage>
</organism>
<keyword evidence="5" id="KW-1185">Reference proteome</keyword>
<comment type="pathway">
    <text evidence="1">tRNA modification; wybutosine-tRNA(Phe) biosynthesis.</text>
</comment>
<dbReference type="InterPro" id="IPR015915">
    <property type="entry name" value="Kelch-typ_b-propeller"/>
</dbReference>
<dbReference type="GO" id="GO:0031591">
    <property type="term" value="P:wybutosine biosynthetic process"/>
    <property type="evidence" value="ECO:0007669"/>
    <property type="project" value="TreeGrafter"/>
</dbReference>
<dbReference type="SUPFAM" id="SSF117281">
    <property type="entry name" value="Kelch motif"/>
    <property type="match status" value="2"/>
</dbReference>
<dbReference type="Gene3D" id="2.120.10.80">
    <property type="entry name" value="Kelch-type beta propeller"/>
    <property type="match status" value="1"/>
</dbReference>
<evidence type="ECO:0000256" key="3">
    <source>
        <dbReference type="ARBA" id="ARBA00022691"/>
    </source>
</evidence>
<keyword evidence="4" id="KW-0489">Methyltransferase</keyword>
<keyword evidence="4" id="KW-0808">Transferase</keyword>
<name>A0A9X0A1W4_9CNID</name>
<keyword evidence="3" id="KW-0949">S-adenosyl-L-methionine</keyword>
<dbReference type="PANTHER" id="PTHR46529:SF1">
    <property type="entry name" value="TRNA WYBUTOSINE-SYNTHESIZING PROTEIN 4"/>
    <property type="match status" value="1"/>
</dbReference>
<comment type="similarity">
    <text evidence="2">Belongs to the methyltransferase superfamily. LCMT family.</text>
</comment>
<dbReference type="PANTHER" id="PTHR46529">
    <property type="entry name" value="TRNA WYBUTOSINE-SYNTHESIZING PROTEIN 4"/>
    <property type="match status" value="1"/>
</dbReference>
<dbReference type="AlphaFoldDB" id="A0A9X0A1W4"/>
<gene>
    <name evidence="4" type="primary">LCMT2_2</name>
    <name evidence="4" type="ORF">OS493_016241</name>
</gene>
<reference evidence="4" key="1">
    <citation type="submission" date="2023-01" db="EMBL/GenBank/DDBJ databases">
        <title>Genome assembly of the deep-sea coral Lophelia pertusa.</title>
        <authorList>
            <person name="Herrera S."/>
            <person name="Cordes E."/>
        </authorList>
    </citation>
    <scope>NUCLEOTIDE SEQUENCE</scope>
    <source>
        <strain evidence="4">USNM1676648</strain>
        <tissue evidence="4">Polyp</tissue>
    </source>
</reference>
<dbReference type="Pfam" id="PF24681">
    <property type="entry name" value="Kelch_KLHDC2_KLHL20_DRC7"/>
    <property type="match status" value="1"/>
</dbReference>
<accession>A0A9X0A1W4</accession>
<sequence length="519" mass="57451">MDPPQSSTAIIGWAAHFFTSAMFVMFEQVSPSDPFGIKMINHFKNSVGAPLHATEAFPTRQSQIQRFMKEGWPLVQCPTLNFFYYNTLPAEERARVEDVEPFDEFEEWHLMCSHYIVLAAFKGACQSIKEELFYQQNALHDESLILEDNPCTLHTVDVVPSQDRLKRFGHTATPLCDGTVRLIGGFGIDNGKHMRLNGVQLLQTVKGVWHCTEVTSDSESILGGRMFHTATRLNNNNILIYGGRTSPSKPCAETILLSLEDKDESESSNCTNDNVNCLPETEYKNSQDSQSSYALKKSYKHMVLSCQGDIPQPRWRHSATHVVLPDGSENLLMFGGRTSTCLALGDCYILDIKSKTWIKVSLTGDAAVPRHSHTACAWNNHVVLAGGLDASLHALNAVQIMEIQANSMTLRTLPIHPPLLSRYSHTAHVINDNLILVGGVTPNSSHPPGVVVLHLNSLTWKSYTLPSCTAPSMPLMLHNHRSVCWEDSQGIMVLGGGGNCFSFGTHLNDGPVLINFPQL</sequence>
<protein>
    <submittedName>
        <fullName evidence="4">Leucine carboxyl methyltransferase 2</fullName>
    </submittedName>
</protein>
<evidence type="ECO:0000313" key="5">
    <source>
        <dbReference type="Proteomes" id="UP001163046"/>
    </source>
</evidence>
<dbReference type="GO" id="GO:0008175">
    <property type="term" value="F:tRNA methyltransferase activity"/>
    <property type="evidence" value="ECO:0007669"/>
    <property type="project" value="TreeGrafter"/>
</dbReference>
<evidence type="ECO:0000256" key="1">
    <source>
        <dbReference type="ARBA" id="ARBA00004797"/>
    </source>
</evidence>
<comment type="caution">
    <text evidence="4">The sequence shown here is derived from an EMBL/GenBank/DDBJ whole genome shotgun (WGS) entry which is preliminary data.</text>
</comment>
<dbReference type="GO" id="GO:0030488">
    <property type="term" value="P:tRNA methylation"/>
    <property type="evidence" value="ECO:0007669"/>
    <property type="project" value="TreeGrafter"/>
</dbReference>
<dbReference type="Gene3D" id="3.40.50.150">
    <property type="entry name" value="Vaccinia Virus protein VP39"/>
    <property type="match status" value="1"/>
</dbReference>
<dbReference type="InterPro" id="IPR029063">
    <property type="entry name" value="SAM-dependent_MTases_sf"/>
</dbReference>
<evidence type="ECO:0000256" key="2">
    <source>
        <dbReference type="ARBA" id="ARBA00010703"/>
    </source>
</evidence>